<gene>
    <name evidence="1" type="ORF">KDI_44610</name>
</gene>
<reference evidence="1 2" key="1">
    <citation type="submission" date="2019-01" db="EMBL/GenBank/DDBJ databases">
        <title>Draft genome sequence of Dictyobacter sp. Uno17.</title>
        <authorList>
            <person name="Wang C.M."/>
            <person name="Zheng Y."/>
            <person name="Sakai Y."/>
            <person name="Abe K."/>
            <person name="Yokota A."/>
            <person name="Yabe S."/>
        </authorList>
    </citation>
    <scope>NUCLEOTIDE SEQUENCE [LARGE SCALE GENOMIC DNA]</scope>
    <source>
        <strain evidence="1 2">Uno17</strain>
    </source>
</reference>
<protein>
    <submittedName>
        <fullName evidence="1">Uncharacterized protein</fullName>
    </submittedName>
</protein>
<dbReference type="RefSeq" id="WP_149403754.1">
    <property type="nucleotide sequence ID" value="NZ_BIXY01000086.1"/>
</dbReference>
<dbReference type="AlphaFoldDB" id="A0A5A5THP9"/>
<evidence type="ECO:0000313" key="1">
    <source>
        <dbReference type="EMBL" id="GCF10897.1"/>
    </source>
</evidence>
<dbReference type="Proteomes" id="UP000322530">
    <property type="component" value="Unassembled WGS sequence"/>
</dbReference>
<accession>A0A5A5THP9</accession>
<comment type="caution">
    <text evidence="1">The sequence shown here is derived from an EMBL/GenBank/DDBJ whole genome shotgun (WGS) entry which is preliminary data.</text>
</comment>
<sequence length="75" mass="8394">MTDYTIYASKRSEVSKSSRNMEHFVVEEDPDGSIAAAAKKELQELGYRVHGVIPRQVVEEEEDETAAPPSTRNGR</sequence>
<organism evidence="1 2">
    <name type="scientific">Dictyobacter arantiisoli</name>
    <dbReference type="NCBI Taxonomy" id="2014874"/>
    <lineage>
        <taxon>Bacteria</taxon>
        <taxon>Bacillati</taxon>
        <taxon>Chloroflexota</taxon>
        <taxon>Ktedonobacteria</taxon>
        <taxon>Ktedonobacterales</taxon>
        <taxon>Dictyobacteraceae</taxon>
        <taxon>Dictyobacter</taxon>
    </lineage>
</organism>
<proteinExistence type="predicted"/>
<keyword evidence="2" id="KW-1185">Reference proteome</keyword>
<dbReference type="EMBL" id="BIXY01000086">
    <property type="protein sequence ID" value="GCF10897.1"/>
    <property type="molecule type" value="Genomic_DNA"/>
</dbReference>
<name>A0A5A5THP9_9CHLR</name>
<evidence type="ECO:0000313" key="2">
    <source>
        <dbReference type="Proteomes" id="UP000322530"/>
    </source>
</evidence>